<comment type="caution">
    <text evidence="8">The sequence shown here is derived from an EMBL/GenBank/DDBJ whole genome shotgun (WGS) entry which is preliminary data.</text>
</comment>
<keyword evidence="4 7" id="KW-0812">Transmembrane</keyword>
<dbReference type="RefSeq" id="WP_335962773.1">
    <property type="nucleotide sequence ID" value="NZ_JAXBLX010000034.1"/>
</dbReference>
<evidence type="ECO:0000313" key="9">
    <source>
        <dbReference type="Proteomes" id="UP001589838"/>
    </source>
</evidence>
<evidence type="ECO:0000256" key="7">
    <source>
        <dbReference type="SAM" id="Phobius"/>
    </source>
</evidence>
<feature type="transmembrane region" description="Helical" evidence="7">
    <location>
        <begin position="46"/>
        <end position="67"/>
    </location>
</feature>
<dbReference type="EMBL" id="JBHLUX010000034">
    <property type="protein sequence ID" value="MFC0471455.1"/>
    <property type="molecule type" value="Genomic_DNA"/>
</dbReference>
<keyword evidence="5 7" id="KW-1133">Transmembrane helix</keyword>
<protein>
    <submittedName>
        <fullName evidence="8">DoxX family protein</fullName>
    </submittedName>
</protein>
<evidence type="ECO:0000256" key="2">
    <source>
        <dbReference type="ARBA" id="ARBA00006679"/>
    </source>
</evidence>
<dbReference type="Proteomes" id="UP001589838">
    <property type="component" value="Unassembled WGS sequence"/>
</dbReference>
<feature type="transmembrane region" description="Helical" evidence="7">
    <location>
        <begin position="74"/>
        <end position="95"/>
    </location>
</feature>
<evidence type="ECO:0000256" key="3">
    <source>
        <dbReference type="ARBA" id="ARBA00022475"/>
    </source>
</evidence>
<dbReference type="Pfam" id="PF07681">
    <property type="entry name" value="DoxX"/>
    <property type="match status" value="1"/>
</dbReference>
<evidence type="ECO:0000256" key="1">
    <source>
        <dbReference type="ARBA" id="ARBA00004651"/>
    </source>
</evidence>
<keyword evidence="9" id="KW-1185">Reference proteome</keyword>
<comment type="subcellular location">
    <subcellularLocation>
        <location evidence="1">Cell membrane</location>
        <topology evidence="1">Multi-pass membrane protein</topology>
    </subcellularLocation>
</comment>
<keyword evidence="6 7" id="KW-0472">Membrane</keyword>
<keyword evidence="3" id="KW-1003">Cell membrane</keyword>
<feature type="transmembrane region" description="Helical" evidence="7">
    <location>
        <begin position="101"/>
        <end position="125"/>
    </location>
</feature>
<dbReference type="InterPro" id="IPR051907">
    <property type="entry name" value="DoxX-like_oxidoreductase"/>
</dbReference>
<sequence length="138" mass="14561">MVNKNEIGALLLRVTLGIVFIAHGTVKFQGGIENIVGWFDSIGLPGFLAYIVAIMELAGGIALILGLGTRIVSALLALLLIGAIVKVQLAAGFIGGYAYDVVLLVMSVYLFLNGSTLVSLGQLFFKDQEDKSKFGKSA</sequence>
<dbReference type="InterPro" id="IPR032808">
    <property type="entry name" value="DoxX"/>
</dbReference>
<evidence type="ECO:0000313" key="8">
    <source>
        <dbReference type="EMBL" id="MFC0471455.1"/>
    </source>
</evidence>
<evidence type="ECO:0000256" key="5">
    <source>
        <dbReference type="ARBA" id="ARBA00022989"/>
    </source>
</evidence>
<comment type="similarity">
    <text evidence="2">Belongs to the DoxX family.</text>
</comment>
<proteinExistence type="inferred from homology"/>
<feature type="transmembrane region" description="Helical" evidence="7">
    <location>
        <begin position="7"/>
        <end position="26"/>
    </location>
</feature>
<name>A0ABV6KEI6_9BACI</name>
<gene>
    <name evidence="8" type="ORF">ACFFHM_13385</name>
</gene>
<dbReference type="PANTHER" id="PTHR33452:SF1">
    <property type="entry name" value="INNER MEMBRANE PROTEIN YPHA-RELATED"/>
    <property type="match status" value="1"/>
</dbReference>
<reference evidence="8 9" key="1">
    <citation type="submission" date="2024-09" db="EMBL/GenBank/DDBJ databases">
        <authorList>
            <person name="Sun Q."/>
            <person name="Mori K."/>
        </authorList>
    </citation>
    <scope>NUCLEOTIDE SEQUENCE [LARGE SCALE GENOMIC DNA]</scope>
    <source>
        <strain evidence="8 9">NCAIM B.02610</strain>
    </source>
</reference>
<evidence type="ECO:0000256" key="6">
    <source>
        <dbReference type="ARBA" id="ARBA00023136"/>
    </source>
</evidence>
<organism evidence="8 9">
    <name type="scientific">Halalkalibacter kiskunsagensis</name>
    <dbReference type="NCBI Taxonomy" id="1548599"/>
    <lineage>
        <taxon>Bacteria</taxon>
        <taxon>Bacillati</taxon>
        <taxon>Bacillota</taxon>
        <taxon>Bacilli</taxon>
        <taxon>Bacillales</taxon>
        <taxon>Bacillaceae</taxon>
        <taxon>Halalkalibacter</taxon>
    </lineage>
</organism>
<evidence type="ECO:0000256" key="4">
    <source>
        <dbReference type="ARBA" id="ARBA00022692"/>
    </source>
</evidence>
<accession>A0ABV6KEI6</accession>
<dbReference type="PANTHER" id="PTHR33452">
    <property type="entry name" value="OXIDOREDUCTASE CATD-RELATED"/>
    <property type="match status" value="1"/>
</dbReference>